<dbReference type="EMBL" id="KY487871">
    <property type="protein sequence ID" value="AUM61810.1"/>
    <property type="molecule type" value="Genomic_DNA"/>
</dbReference>
<protein>
    <submittedName>
        <fullName evidence="1">Capsid</fullName>
    </submittedName>
</protein>
<accession>A0A2K9LSN0</accession>
<dbReference type="InterPro" id="IPR029053">
    <property type="entry name" value="Viral_coat"/>
</dbReference>
<gene>
    <name evidence="1" type="primary">Cap</name>
</gene>
<organism evidence="1">
    <name type="scientific">uncultured virus</name>
    <dbReference type="NCBI Taxonomy" id="340016"/>
    <lineage>
        <taxon>Viruses</taxon>
        <taxon>environmental samples</taxon>
    </lineage>
</organism>
<sequence length="284" mass="32369">MPFRRNVKRYRKANRKRSFTRAKTFKRLSRRIKAARPALKFVNSLLERDKDANNRPLSTYSYVPNVNDVSIQNTLNNYVSWGTYILNSVPPTNAQNAAGSSLVPDPINNVGQRTGWRIRSKFVNIRLKLTSVSVASRWRIMLISQKQNVPIDPMFPMPYGPATTVNALFQNSVNNYSPLNDGFLTSPLQDRYKDKFSVYYDKVITPDNTKGLVNYIKIKKRLNQICHFDNVESPATGPISSLYTFDVATKGCLFLVIMKSSEPSTPGSSLGSFDLDHRYYFTDN</sequence>
<name>A0A2K9LSN0_9VIRU</name>
<evidence type="ECO:0000313" key="1">
    <source>
        <dbReference type="EMBL" id="AUM61810.1"/>
    </source>
</evidence>
<reference evidence="1" key="1">
    <citation type="submission" date="2017-01" db="EMBL/GenBank/DDBJ databases">
        <title>High-throughput sequencing uncovers low homogeneity in the biogeography of single-stranded DNA viruses.</title>
        <authorList>
            <person name="Pearson V.M."/>
            <person name="Rokyta D.R."/>
        </authorList>
    </citation>
    <scope>NUCLEOTIDE SEQUENCE</scope>
</reference>
<proteinExistence type="predicted"/>
<dbReference type="Gene3D" id="2.60.120.20">
    <property type="match status" value="1"/>
</dbReference>